<dbReference type="SMR" id="A0A2P7YCF5"/>
<dbReference type="InterPro" id="IPR051781">
    <property type="entry name" value="Metallo-dep_Hydrolase"/>
</dbReference>
<dbReference type="PANTHER" id="PTHR43135:SF3">
    <property type="entry name" value="ALPHA-D-RIBOSE 1-METHYLPHOSPHONATE 5-TRIPHOSPHATE DIPHOSPHATASE"/>
    <property type="match status" value="1"/>
</dbReference>
<comment type="caution">
    <text evidence="3">The sequence shown here is derived from an EMBL/GenBank/DDBJ whole genome shotgun (WGS) entry which is preliminary data.</text>
</comment>
<evidence type="ECO:0000313" key="4">
    <source>
        <dbReference type="Proteomes" id="UP000243723"/>
    </source>
</evidence>
<evidence type="ECO:0000259" key="2">
    <source>
        <dbReference type="Pfam" id="PF01979"/>
    </source>
</evidence>
<dbReference type="Gene3D" id="3.20.20.140">
    <property type="entry name" value="Metal-dependent hydrolases"/>
    <property type="match status" value="1"/>
</dbReference>
<dbReference type="InterPro" id="IPR011059">
    <property type="entry name" value="Metal-dep_hydrolase_composite"/>
</dbReference>
<dbReference type="CDD" id="cd01299">
    <property type="entry name" value="Met_dep_hydrolase_A"/>
    <property type="match status" value="1"/>
</dbReference>
<dbReference type="PANTHER" id="PTHR43135">
    <property type="entry name" value="ALPHA-D-RIBOSE 1-METHYLPHOSPHONATE 5-TRIPHOSPHATE DIPHOSPHATASE"/>
    <property type="match status" value="1"/>
</dbReference>
<dbReference type="STRING" id="40998.A0A2P7YCF5"/>
<gene>
    <name evidence="3" type="ORF">B9Z65_7538</name>
</gene>
<feature type="region of interest" description="Disordered" evidence="1">
    <location>
        <begin position="1"/>
        <end position="50"/>
    </location>
</feature>
<protein>
    <recommendedName>
        <fullName evidence="2">Amidohydrolase-related domain-containing protein</fullName>
    </recommendedName>
</protein>
<dbReference type="SUPFAM" id="SSF51556">
    <property type="entry name" value="Metallo-dependent hydrolases"/>
    <property type="match status" value="1"/>
</dbReference>
<organism evidence="3 4">
    <name type="scientific">Elsinoe australis</name>
    <dbReference type="NCBI Taxonomy" id="40998"/>
    <lineage>
        <taxon>Eukaryota</taxon>
        <taxon>Fungi</taxon>
        <taxon>Dikarya</taxon>
        <taxon>Ascomycota</taxon>
        <taxon>Pezizomycotina</taxon>
        <taxon>Dothideomycetes</taxon>
        <taxon>Dothideomycetidae</taxon>
        <taxon>Myriangiales</taxon>
        <taxon>Elsinoaceae</taxon>
        <taxon>Elsinoe</taxon>
    </lineage>
</organism>
<feature type="domain" description="Amidohydrolase-related" evidence="2">
    <location>
        <begin position="116"/>
        <end position="471"/>
    </location>
</feature>
<dbReference type="Proteomes" id="UP000243723">
    <property type="component" value="Unassembled WGS sequence"/>
</dbReference>
<dbReference type="OrthoDB" id="194468at2759"/>
<dbReference type="GO" id="GO:0016810">
    <property type="term" value="F:hydrolase activity, acting on carbon-nitrogen (but not peptide) bonds"/>
    <property type="evidence" value="ECO:0007669"/>
    <property type="project" value="InterPro"/>
</dbReference>
<dbReference type="InterPro" id="IPR032466">
    <property type="entry name" value="Metal_Hydrolase"/>
</dbReference>
<dbReference type="EMBL" id="NHZQ01000448">
    <property type="protein sequence ID" value="PSK33651.1"/>
    <property type="molecule type" value="Genomic_DNA"/>
</dbReference>
<evidence type="ECO:0000256" key="1">
    <source>
        <dbReference type="SAM" id="MobiDB-lite"/>
    </source>
</evidence>
<sequence length="484" mass="51611">MTRQAPGASAPADDMSSGPNARQLHQWHDQAAHRPRGATPPYPHAADKDTDPKKLIVTADILLPGRGDPIHNAAVVVEGSVFTHVGPVDDILAELSARFGPWSDALDSFTKVHVKTLMPGMWDCHVHLMGIHKVTSADIVQSHLSPVLTGARSARDVMLLLDAGFTSVREMGGYGIQLDQAIAEGSLVGPKIYSANCIISQTGGHADAHDMPLDWFHDAVEHGLPCYTADGVAECVKAVRVQLRAGAKVIKICGSGGVGSERDNPVDQQFRDDEIAAIVEEAERAQRVVGAHCHGKKGIMASLRNGVKTIEHGSYIDEEAAKLMKEKGAMLVATRLIIEDGLRLGKGMFSPIGYEKLLVTGKAHWKAYQLAIRYGVKCALGTDTGVSIPGSISQGRNALELVYALKAGMDPLSAIEMATANGPDTLGPQAPKSGQIKTGYDADFIGVDGDVLSDISILTHTENVKYVWRAGINYKAPGKPVNII</sequence>
<name>A0A2P7YCF5_9PEZI</name>
<dbReference type="Pfam" id="PF01979">
    <property type="entry name" value="Amidohydro_1"/>
    <property type="match status" value="1"/>
</dbReference>
<dbReference type="InterPro" id="IPR006680">
    <property type="entry name" value="Amidohydro-rel"/>
</dbReference>
<dbReference type="InterPro" id="IPR057744">
    <property type="entry name" value="OTAase-like"/>
</dbReference>
<reference evidence="3 4" key="1">
    <citation type="submission" date="2017-05" db="EMBL/GenBank/DDBJ databases">
        <title>Draft genome sequence of Elsinoe australis.</title>
        <authorList>
            <person name="Cheng Q."/>
        </authorList>
    </citation>
    <scope>NUCLEOTIDE SEQUENCE [LARGE SCALE GENOMIC DNA]</scope>
    <source>
        <strain evidence="3 4">NL1</strain>
    </source>
</reference>
<proteinExistence type="predicted"/>
<evidence type="ECO:0000313" key="3">
    <source>
        <dbReference type="EMBL" id="PSK33651.1"/>
    </source>
</evidence>
<dbReference type="SUPFAM" id="SSF51338">
    <property type="entry name" value="Composite domain of metallo-dependent hydrolases"/>
    <property type="match status" value="2"/>
</dbReference>
<dbReference type="AlphaFoldDB" id="A0A2P7YCF5"/>
<dbReference type="Gene3D" id="2.30.40.10">
    <property type="entry name" value="Urease, subunit C, domain 1"/>
    <property type="match status" value="1"/>
</dbReference>
<keyword evidence="4" id="KW-1185">Reference proteome</keyword>
<accession>A0A2P7YCF5</accession>